<dbReference type="PANTHER" id="PTHR43133:SF46">
    <property type="entry name" value="RNA POLYMERASE SIGMA-70 FACTOR ECF SUBFAMILY"/>
    <property type="match status" value="1"/>
</dbReference>
<dbReference type="RefSeq" id="WP_198639485.1">
    <property type="nucleotide sequence ID" value="NZ_JAEHNY010000017.1"/>
</dbReference>
<dbReference type="NCBIfam" id="TIGR02937">
    <property type="entry name" value="sigma70-ECF"/>
    <property type="match status" value="1"/>
</dbReference>
<dbReference type="InterPro" id="IPR036388">
    <property type="entry name" value="WH-like_DNA-bd_sf"/>
</dbReference>
<dbReference type="InterPro" id="IPR014284">
    <property type="entry name" value="RNA_pol_sigma-70_dom"/>
</dbReference>
<evidence type="ECO:0000313" key="6">
    <source>
        <dbReference type="EMBL" id="MBI6121389.1"/>
    </source>
</evidence>
<keyword evidence="2" id="KW-0805">Transcription regulation</keyword>
<dbReference type="InterPro" id="IPR000792">
    <property type="entry name" value="Tscrpt_reg_LuxR_C"/>
</dbReference>
<evidence type="ECO:0000256" key="2">
    <source>
        <dbReference type="ARBA" id="ARBA00023015"/>
    </source>
</evidence>
<gene>
    <name evidence="6" type="ORF">I6U50_15285</name>
</gene>
<dbReference type="Gene3D" id="1.10.1740.10">
    <property type="match status" value="1"/>
</dbReference>
<dbReference type="SUPFAM" id="SSF88946">
    <property type="entry name" value="Sigma2 domain of RNA polymerase sigma factors"/>
    <property type="match status" value="1"/>
</dbReference>
<dbReference type="SUPFAM" id="SSF88659">
    <property type="entry name" value="Sigma3 and sigma4 domains of RNA polymerase sigma factors"/>
    <property type="match status" value="1"/>
</dbReference>
<keyword evidence="7" id="KW-1185">Reference proteome</keyword>
<dbReference type="EMBL" id="JAEHNY010000017">
    <property type="protein sequence ID" value="MBI6121389.1"/>
    <property type="molecule type" value="Genomic_DNA"/>
</dbReference>
<proteinExistence type="inferred from homology"/>
<comment type="caution">
    <text evidence="6">The sequence shown here is derived from an EMBL/GenBank/DDBJ whole genome shotgun (WGS) entry which is preliminary data.</text>
</comment>
<dbReference type="InterPro" id="IPR013249">
    <property type="entry name" value="RNA_pol_sigma70_r4_t2"/>
</dbReference>
<feature type="domain" description="HTH luxR-type" evidence="5">
    <location>
        <begin position="118"/>
        <end position="174"/>
    </location>
</feature>
<reference evidence="6 7" key="1">
    <citation type="submission" date="2020-12" db="EMBL/GenBank/DDBJ databases">
        <title>Salegentibacter orientalis sp. nov., isolated from costal sediment.</title>
        <authorList>
            <person name="Lian F.-B."/>
        </authorList>
    </citation>
    <scope>NUCLEOTIDE SEQUENCE [LARGE SCALE GENOMIC DNA]</scope>
    <source>
        <strain evidence="6 7">F60176</strain>
    </source>
</reference>
<dbReference type="InterPro" id="IPR039425">
    <property type="entry name" value="RNA_pol_sigma-70-like"/>
</dbReference>
<keyword evidence="4" id="KW-0804">Transcription</keyword>
<name>A0ABS0TMY3_9FLAO</name>
<dbReference type="Proteomes" id="UP000635665">
    <property type="component" value="Unassembled WGS sequence"/>
</dbReference>
<comment type="similarity">
    <text evidence="1">Belongs to the sigma-70 factor family. ECF subfamily.</text>
</comment>
<sequence>MLQKKLKDGDSKALEEIYNLYFSKVYAVAIKFVKNESVALDLVQDSFLKIWKNRSSINLELPLDQQLYVITKNVAFDYFRKKVNEEKLLREYKLHQEQAGNPTTSSENNQLKKLNGLLEQLPKRQQEIFKLIKFQGYTYNEVASKLGISKHTVSSHFSTAMKFLKKNSRLFSFFFPIL</sequence>
<dbReference type="InterPro" id="IPR013325">
    <property type="entry name" value="RNA_pol_sigma_r2"/>
</dbReference>
<keyword evidence="3" id="KW-0731">Sigma factor</keyword>
<protein>
    <submittedName>
        <fullName evidence="6">Sigma-70 family RNA polymerase sigma factor</fullName>
    </submittedName>
</protein>
<evidence type="ECO:0000256" key="3">
    <source>
        <dbReference type="ARBA" id="ARBA00023082"/>
    </source>
</evidence>
<evidence type="ECO:0000256" key="4">
    <source>
        <dbReference type="ARBA" id="ARBA00023163"/>
    </source>
</evidence>
<dbReference type="CDD" id="cd06171">
    <property type="entry name" value="Sigma70_r4"/>
    <property type="match status" value="1"/>
</dbReference>
<dbReference type="Pfam" id="PF04542">
    <property type="entry name" value="Sigma70_r2"/>
    <property type="match status" value="1"/>
</dbReference>
<organism evidence="6 7">
    <name type="scientific">Salegentibacter maritimus</name>
    <dbReference type="NCBI Taxonomy" id="2794347"/>
    <lineage>
        <taxon>Bacteria</taxon>
        <taxon>Pseudomonadati</taxon>
        <taxon>Bacteroidota</taxon>
        <taxon>Flavobacteriia</taxon>
        <taxon>Flavobacteriales</taxon>
        <taxon>Flavobacteriaceae</taxon>
        <taxon>Salegentibacter</taxon>
    </lineage>
</organism>
<evidence type="ECO:0000259" key="5">
    <source>
        <dbReference type="SMART" id="SM00421"/>
    </source>
</evidence>
<evidence type="ECO:0000313" key="7">
    <source>
        <dbReference type="Proteomes" id="UP000635665"/>
    </source>
</evidence>
<accession>A0ABS0TMY3</accession>
<dbReference type="PANTHER" id="PTHR43133">
    <property type="entry name" value="RNA POLYMERASE ECF-TYPE SIGMA FACTO"/>
    <property type="match status" value="1"/>
</dbReference>
<dbReference type="SMART" id="SM00421">
    <property type="entry name" value="HTH_LUXR"/>
    <property type="match status" value="1"/>
</dbReference>
<dbReference type="InterPro" id="IPR013324">
    <property type="entry name" value="RNA_pol_sigma_r3/r4-like"/>
</dbReference>
<dbReference type="Gene3D" id="1.10.10.10">
    <property type="entry name" value="Winged helix-like DNA-binding domain superfamily/Winged helix DNA-binding domain"/>
    <property type="match status" value="1"/>
</dbReference>
<dbReference type="InterPro" id="IPR007627">
    <property type="entry name" value="RNA_pol_sigma70_r2"/>
</dbReference>
<dbReference type="Pfam" id="PF08281">
    <property type="entry name" value="Sigma70_r4_2"/>
    <property type="match status" value="1"/>
</dbReference>
<evidence type="ECO:0000256" key="1">
    <source>
        <dbReference type="ARBA" id="ARBA00010641"/>
    </source>
</evidence>